<keyword evidence="13" id="KW-0175">Coiled coil</keyword>
<dbReference type="PRINTS" id="PR00344">
    <property type="entry name" value="BCTRLSENSOR"/>
</dbReference>
<evidence type="ECO:0000256" key="10">
    <source>
        <dbReference type="ARBA" id="ARBA00023012"/>
    </source>
</evidence>
<protein>
    <recommendedName>
        <fullName evidence="3">histidine kinase</fullName>
        <ecNumber evidence="3">2.7.13.3</ecNumber>
    </recommendedName>
</protein>
<keyword evidence="8" id="KW-0067">ATP-binding</keyword>
<dbReference type="InterPro" id="IPR001610">
    <property type="entry name" value="PAC"/>
</dbReference>
<dbReference type="GO" id="GO:0016020">
    <property type="term" value="C:membrane"/>
    <property type="evidence" value="ECO:0007669"/>
    <property type="project" value="UniProtKB-SubCell"/>
</dbReference>
<dbReference type="EC" id="2.7.13.3" evidence="3"/>
<dbReference type="PROSITE" id="PS50113">
    <property type="entry name" value="PAC"/>
    <property type="match status" value="2"/>
</dbReference>
<comment type="subcellular location">
    <subcellularLocation>
        <location evidence="2">Membrane</location>
        <topology evidence="2">Multi-pass membrane protein</topology>
    </subcellularLocation>
</comment>
<sequence>MVTADREFAAASERNLTRQSDLQVKTVTTVGAAIDVLAATDDIDCIVSDHDLPDTDGVAFLEVVRAHLPTLPFILFTSEGNETVASRAISADVTEYLIKEHHSDQWERLTRFIIDAVAFSRKRDDFLTTETRATTLLDAVQDMIVVVREGRLEYVNQTGVDLLEAADRTAVTGRSVGEMISTDADIAISEHLRPIQTAETSLEQFEAQLTRGDGSTVPVEVTATRIPWMDAPSVILVLHDISARKAGEHTLRWFRQAVEAAGHAIYITDSKGVITYVNPAFEQITGYASAEAIGRNPRILKSGEMSEDYYDRLWATVLEGEVWVEEVINQRHNGERYYAHQTIAPVIDDAGDVEAFVAVQTDISEQKDREAQLRQYGRAINGAAELITAFDDEYTYIFANPAYRQFHGIETPDITDTRLPTAIGEAAFETAEPYIKQALSGDIVRYRMRREQPDKPARTFDIRYTPLEDEMGSIQGVVATMRDLTEQIERETQLASLDRLLRHNLHNGLNVILGRAELIATQPSGDIGSHVKTIETAAERLLEQADKEREIVELLTGQSNPTAVNMNGMVEAVVAEIKIDHPEVDISLDIPETVEVRTVPQVERAIEEVIENAVIHNDHESPAITISIEEHDERIELSVADDGPGIPPAEQKVIGEEATIGPLLHSEGMGLWLVKRVMTHIGGTLRFDGTASHGSVVTLVIPRSFLEMHDPNESLGSIGFDRQNW</sequence>
<dbReference type="PANTHER" id="PTHR42878:SF7">
    <property type="entry name" value="SENSOR HISTIDINE KINASE GLRK"/>
    <property type="match status" value="1"/>
</dbReference>
<feature type="coiled-coil region" evidence="13">
    <location>
        <begin position="531"/>
        <end position="558"/>
    </location>
</feature>
<name>A0A897NDB0_9EURY</name>
<evidence type="ECO:0000256" key="1">
    <source>
        <dbReference type="ARBA" id="ARBA00000085"/>
    </source>
</evidence>
<feature type="domain" description="Histidine kinase" evidence="14">
    <location>
        <begin position="500"/>
        <end position="705"/>
    </location>
</feature>
<dbReference type="GO" id="GO:0005524">
    <property type="term" value="F:ATP binding"/>
    <property type="evidence" value="ECO:0007669"/>
    <property type="project" value="UniProtKB-KW"/>
</dbReference>
<dbReference type="InterPro" id="IPR036890">
    <property type="entry name" value="HATPase_C_sf"/>
</dbReference>
<dbReference type="CDD" id="cd00075">
    <property type="entry name" value="HATPase"/>
    <property type="match status" value="1"/>
</dbReference>
<evidence type="ECO:0000256" key="6">
    <source>
        <dbReference type="ARBA" id="ARBA00022741"/>
    </source>
</evidence>
<reference evidence="18 19" key="1">
    <citation type="submission" date="2020-11" db="EMBL/GenBank/DDBJ databases">
        <title>Carbohydrate-dependent, anaerobic sulfur respiration: A novel catabolism in halophilic archaea.</title>
        <authorList>
            <person name="Sorokin D.Y."/>
            <person name="Messina E."/>
            <person name="Smedile F."/>
            <person name="La Cono V."/>
            <person name="Hallsworth J.E."/>
            <person name="Yakimov M.M."/>
        </authorList>
    </citation>
    <scope>NUCLEOTIDE SEQUENCE [LARGE SCALE GENOMIC DNA]</scope>
    <source>
        <strain evidence="18 19">HSR12-2</strain>
    </source>
</reference>
<evidence type="ECO:0000313" key="19">
    <source>
        <dbReference type="Proteomes" id="UP000662973"/>
    </source>
</evidence>
<dbReference type="Pfam" id="PF02518">
    <property type="entry name" value="HATPase_c"/>
    <property type="match status" value="1"/>
</dbReference>
<evidence type="ECO:0000259" key="16">
    <source>
        <dbReference type="PROSITE" id="PS50112"/>
    </source>
</evidence>
<dbReference type="PROSITE" id="PS50109">
    <property type="entry name" value="HIS_KIN"/>
    <property type="match status" value="1"/>
</dbReference>
<dbReference type="SUPFAM" id="SSF52172">
    <property type="entry name" value="CheY-like"/>
    <property type="match status" value="1"/>
</dbReference>
<evidence type="ECO:0000259" key="14">
    <source>
        <dbReference type="PROSITE" id="PS50109"/>
    </source>
</evidence>
<keyword evidence="11" id="KW-0472">Membrane</keyword>
<dbReference type="CDD" id="cd00156">
    <property type="entry name" value="REC"/>
    <property type="match status" value="1"/>
</dbReference>
<evidence type="ECO:0000256" key="2">
    <source>
        <dbReference type="ARBA" id="ARBA00004141"/>
    </source>
</evidence>
<dbReference type="AlphaFoldDB" id="A0A897NDB0"/>
<keyword evidence="10" id="KW-0902">Two-component regulatory system</keyword>
<dbReference type="InterPro" id="IPR003594">
    <property type="entry name" value="HATPase_dom"/>
</dbReference>
<dbReference type="SMART" id="SM00091">
    <property type="entry name" value="PAS"/>
    <property type="match status" value="3"/>
</dbReference>
<dbReference type="KEGG" id="hds:HSR122_3035"/>
<dbReference type="GO" id="GO:0007234">
    <property type="term" value="P:osmosensory signaling via phosphorelay pathway"/>
    <property type="evidence" value="ECO:0007669"/>
    <property type="project" value="TreeGrafter"/>
</dbReference>
<dbReference type="EMBL" id="CP064788">
    <property type="protein sequence ID" value="QSG10404.1"/>
    <property type="molecule type" value="Genomic_DNA"/>
</dbReference>
<keyword evidence="4" id="KW-0808">Transferase</keyword>
<dbReference type="InterPro" id="IPR001789">
    <property type="entry name" value="Sig_transdc_resp-reg_receiver"/>
</dbReference>
<feature type="domain" description="Response regulatory" evidence="15">
    <location>
        <begin position="1"/>
        <end position="114"/>
    </location>
</feature>
<evidence type="ECO:0000313" key="18">
    <source>
        <dbReference type="EMBL" id="QSG10404.1"/>
    </source>
</evidence>
<dbReference type="InterPro" id="IPR035965">
    <property type="entry name" value="PAS-like_dom_sf"/>
</dbReference>
<comment type="catalytic activity">
    <reaction evidence="1">
        <text>ATP + protein L-histidine = ADP + protein N-phospho-L-histidine.</text>
        <dbReference type="EC" id="2.7.13.3"/>
    </reaction>
</comment>
<dbReference type="CDD" id="cd00130">
    <property type="entry name" value="PAS"/>
    <property type="match status" value="2"/>
</dbReference>
<dbReference type="InterPro" id="IPR011006">
    <property type="entry name" value="CheY-like_superfamily"/>
</dbReference>
<feature type="modified residue" description="4-aspartylphosphate" evidence="12">
    <location>
        <position position="49"/>
    </location>
</feature>
<evidence type="ECO:0000256" key="8">
    <source>
        <dbReference type="ARBA" id="ARBA00022840"/>
    </source>
</evidence>
<dbReference type="Pfam" id="PF08448">
    <property type="entry name" value="PAS_4"/>
    <property type="match status" value="1"/>
</dbReference>
<dbReference type="InterPro" id="IPR000700">
    <property type="entry name" value="PAS-assoc_C"/>
</dbReference>
<dbReference type="SMART" id="SM00086">
    <property type="entry name" value="PAC"/>
    <property type="match status" value="3"/>
</dbReference>
<feature type="domain" description="PAS" evidence="16">
    <location>
        <begin position="250"/>
        <end position="296"/>
    </location>
</feature>
<dbReference type="SUPFAM" id="SSF55785">
    <property type="entry name" value="PYP-like sensor domain (PAS domain)"/>
    <property type="match status" value="3"/>
</dbReference>
<dbReference type="NCBIfam" id="TIGR00229">
    <property type="entry name" value="sensory_box"/>
    <property type="match status" value="3"/>
</dbReference>
<keyword evidence="19" id="KW-1185">Reference proteome</keyword>
<gene>
    <name evidence="18" type="primary">cheY10</name>
    <name evidence="18" type="ORF">HSR122_3035</name>
</gene>
<dbReference type="GO" id="GO:0000156">
    <property type="term" value="F:phosphorelay response regulator activity"/>
    <property type="evidence" value="ECO:0007669"/>
    <property type="project" value="TreeGrafter"/>
</dbReference>
<organism evidence="18 19">
    <name type="scientific">Halapricum desulfuricans</name>
    <dbReference type="NCBI Taxonomy" id="2841257"/>
    <lineage>
        <taxon>Archaea</taxon>
        <taxon>Methanobacteriati</taxon>
        <taxon>Methanobacteriota</taxon>
        <taxon>Stenosarchaea group</taxon>
        <taxon>Halobacteria</taxon>
        <taxon>Halobacteriales</taxon>
        <taxon>Haloarculaceae</taxon>
        <taxon>Halapricum</taxon>
    </lineage>
</organism>
<dbReference type="PANTHER" id="PTHR42878">
    <property type="entry name" value="TWO-COMPONENT HISTIDINE KINASE"/>
    <property type="match status" value="1"/>
</dbReference>
<evidence type="ECO:0000256" key="11">
    <source>
        <dbReference type="ARBA" id="ARBA00023136"/>
    </source>
</evidence>
<evidence type="ECO:0000256" key="5">
    <source>
        <dbReference type="ARBA" id="ARBA00022692"/>
    </source>
</evidence>
<dbReference type="GO" id="GO:0030295">
    <property type="term" value="F:protein kinase activator activity"/>
    <property type="evidence" value="ECO:0007669"/>
    <property type="project" value="TreeGrafter"/>
</dbReference>
<evidence type="ECO:0000256" key="9">
    <source>
        <dbReference type="ARBA" id="ARBA00022989"/>
    </source>
</evidence>
<dbReference type="Gene3D" id="3.40.50.2300">
    <property type="match status" value="1"/>
</dbReference>
<dbReference type="SMART" id="SM00387">
    <property type="entry name" value="HATPase_c"/>
    <property type="match status" value="1"/>
</dbReference>
<evidence type="ECO:0000256" key="3">
    <source>
        <dbReference type="ARBA" id="ARBA00012438"/>
    </source>
</evidence>
<keyword evidence="9" id="KW-1133">Transmembrane helix</keyword>
<dbReference type="SUPFAM" id="SSF55874">
    <property type="entry name" value="ATPase domain of HSP90 chaperone/DNA topoisomerase II/histidine kinase"/>
    <property type="match status" value="1"/>
</dbReference>
<feature type="domain" description="PAC" evidence="17">
    <location>
        <begin position="442"/>
        <end position="496"/>
    </location>
</feature>
<dbReference type="SMART" id="SM00448">
    <property type="entry name" value="REC"/>
    <property type="match status" value="1"/>
</dbReference>
<keyword evidence="6" id="KW-0547">Nucleotide-binding</keyword>
<dbReference type="Gene3D" id="3.30.565.10">
    <property type="entry name" value="Histidine kinase-like ATPase, C-terminal domain"/>
    <property type="match status" value="1"/>
</dbReference>
<evidence type="ECO:0000259" key="17">
    <source>
        <dbReference type="PROSITE" id="PS50113"/>
    </source>
</evidence>
<evidence type="ECO:0000259" key="15">
    <source>
        <dbReference type="PROSITE" id="PS50110"/>
    </source>
</evidence>
<dbReference type="PROSITE" id="PS50112">
    <property type="entry name" value="PAS"/>
    <property type="match status" value="1"/>
</dbReference>
<evidence type="ECO:0000256" key="7">
    <source>
        <dbReference type="ARBA" id="ARBA00022777"/>
    </source>
</evidence>
<dbReference type="PROSITE" id="PS50110">
    <property type="entry name" value="RESPONSE_REGULATORY"/>
    <property type="match status" value="1"/>
</dbReference>
<dbReference type="InterPro" id="IPR013656">
    <property type="entry name" value="PAS_4"/>
</dbReference>
<dbReference type="InterPro" id="IPR004358">
    <property type="entry name" value="Sig_transdc_His_kin-like_C"/>
</dbReference>
<feature type="domain" description="PAC" evidence="17">
    <location>
        <begin position="318"/>
        <end position="375"/>
    </location>
</feature>
<proteinExistence type="predicted"/>
<dbReference type="GO" id="GO:0004673">
    <property type="term" value="F:protein histidine kinase activity"/>
    <property type="evidence" value="ECO:0007669"/>
    <property type="project" value="UniProtKB-EC"/>
</dbReference>
<evidence type="ECO:0000256" key="12">
    <source>
        <dbReference type="PROSITE-ProRule" id="PRU00169"/>
    </source>
</evidence>
<evidence type="ECO:0000256" key="4">
    <source>
        <dbReference type="ARBA" id="ARBA00022679"/>
    </source>
</evidence>
<accession>A0A897NDB0</accession>
<dbReference type="Gene3D" id="3.30.450.20">
    <property type="entry name" value="PAS domain"/>
    <property type="match status" value="3"/>
</dbReference>
<evidence type="ECO:0000256" key="13">
    <source>
        <dbReference type="SAM" id="Coils"/>
    </source>
</evidence>
<dbReference type="InterPro" id="IPR005467">
    <property type="entry name" value="His_kinase_dom"/>
</dbReference>
<keyword evidence="7" id="KW-0418">Kinase</keyword>
<dbReference type="Pfam" id="PF13426">
    <property type="entry name" value="PAS_9"/>
    <property type="match status" value="2"/>
</dbReference>
<dbReference type="Proteomes" id="UP000662973">
    <property type="component" value="Chromosome"/>
</dbReference>
<keyword evidence="5" id="KW-0812">Transmembrane</keyword>
<keyword evidence="12" id="KW-0597">Phosphoprotein</keyword>
<dbReference type="Pfam" id="PF00072">
    <property type="entry name" value="Response_reg"/>
    <property type="match status" value="1"/>
</dbReference>
<dbReference type="InterPro" id="IPR000014">
    <property type="entry name" value="PAS"/>
</dbReference>
<dbReference type="InterPro" id="IPR050351">
    <property type="entry name" value="BphY/WalK/GraS-like"/>
</dbReference>